<dbReference type="GO" id="GO:0016042">
    <property type="term" value="P:lipid catabolic process"/>
    <property type="evidence" value="ECO:0007669"/>
    <property type="project" value="UniProtKB-KW"/>
</dbReference>
<evidence type="ECO:0000256" key="2">
    <source>
        <dbReference type="ARBA" id="ARBA00022963"/>
    </source>
</evidence>
<keyword evidence="4" id="KW-0732">Signal</keyword>
<proteinExistence type="predicted"/>
<dbReference type="GO" id="GO:0003847">
    <property type="term" value="F:1-alkyl-2-acetylglycerophosphocholine esterase activity"/>
    <property type="evidence" value="ECO:0007669"/>
    <property type="project" value="TreeGrafter"/>
</dbReference>
<protein>
    <submittedName>
        <fullName evidence="6">Predicted dienelactone hydrolase</fullName>
    </submittedName>
</protein>
<organism evidence="6 7">
    <name type="scientific">Serratia marcescens</name>
    <dbReference type="NCBI Taxonomy" id="615"/>
    <lineage>
        <taxon>Bacteria</taxon>
        <taxon>Pseudomonadati</taxon>
        <taxon>Pseudomonadota</taxon>
        <taxon>Gammaproteobacteria</taxon>
        <taxon>Enterobacterales</taxon>
        <taxon>Yersiniaceae</taxon>
        <taxon>Serratia</taxon>
    </lineage>
</organism>
<feature type="domain" description="AB hydrolase-1" evidence="5">
    <location>
        <begin position="89"/>
        <end position="186"/>
    </location>
</feature>
<dbReference type="Proteomes" id="UP000254765">
    <property type="component" value="Unassembled WGS sequence"/>
</dbReference>
<name>A0A380AG81_SERMA</name>
<gene>
    <name evidence="6" type="ORF">NCTC10211_05127</name>
</gene>
<keyword evidence="2" id="KW-0442">Lipid degradation</keyword>
<dbReference type="PANTHER" id="PTHR10272">
    <property type="entry name" value="PLATELET-ACTIVATING FACTOR ACETYLHYDROLASE"/>
    <property type="match status" value="1"/>
</dbReference>
<dbReference type="InterPro" id="IPR029058">
    <property type="entry name" value="AB_hydrolase_fold"/>
</dbReference>
<dbReference type="AlphaFoldDB" id="A0A380AG81"/>
<evidence type="ECO:0000313" key="7">
    <source>
        <dbReference type="Proteomes" id="UP000254765"/>
    </source>
</evidence>
<reference evidence="6 7" key="1">
    <citation type="submission" date="2018-06" db="EMBL/GenBank/DDBJ databases">
        <authorList>
            <consortium name="Pathogen Informatics"/>
            <person name="Doyle S."/>
        </authorList>
    </citation>
    <scope>NUCLEOTIDE SEQUENCE [LARGE SCALE GENOMIC DNA]</scope>
    <source>
        <strain evidence="6 7">NCTC10211</strain>
    </source>
</reference>
<dbReference type="InterPro" id="IPR016986">
    <property type="entry name" value="UCP031982_abhydr"/>
</dbReference>
<dbReference type="PIRSF" id="PIRSF031982">
    <property type="entry name" value="UCP031982_abhydr"/>
    <property type="match status" value="1"/>
</dbReference>
<evidence type="ECO:0000256" key="1">
    <source>
        <dbReference type="ARBA" id="ARBA00022801"/>
    </source>
</evidence>
<evidence type="ECO:0000256" key="4">
    <source>
        <dbReference type="SAM" id="SignalP"/>
    </source>
</evidence>
<dbReference type="RefSeq" id="WP_033641466.1">
    <property type="nucleotide sequence ID" value="NZ_CAMIQS010000002.1"/>
</dbReference>
<dbReference type="Gene3D" id="3.40.50.1820">
    <property type="entry name" value="alpha/beta hydrolase"/>
    <property type="match status" value="1"/>
</dbReference>
<evidence type="ECO:0000259" key="5">
    <source>
        <dbReference type="Pfam" id="PF00561"/>
    </source>
</evidence>
<feature type="chain" id="PRO_5016722894" evidence="4">
    <location>
        <begin position="31"/>
        <end position="344"/>
    </location>
</feature>
<dbReference type="SUPFAM" id="SSF53474">
    <property type="entry name" value="alpha/beta-Hydrolases"/>
    <property type="match status" value="1"/>
</dbReference>
<sequence length="344" mass="36936">MSQLLSGAIKFIRHTALYALCSGFTFFAWAQPADEAGFRRLAVIDPVAKKPMEAVWFYPGNMSGNTMSNFGPYHVSARNAVKMAPGRYPLIVISHGNAGSLWSHHDLATSLARQGNIVITLSHPGDNYKDQSGAGAASTLYGRPLQISAAITAALSTPDIRQHVDADKIAFIGFSSGGETGLLLAGGRIDPSRYVSYCENHQAEALCLAKGHIKNDGPALAPESDPRIKAWVLMAPVSAPFAPESLKIFTKPTLIFTGDKDEELSWRENAGELAKILPVKPQLKVISGAGHFAFLAPCSTELRTATPLLCEDPPGIDRVALHSMIENDITRFLTGVWQKSKGGA</sequence>
<dbReference type="EMBL" id="UGYK01000002">
    <property type="protein sequence ID" value="SUI80600.1"/>
    <property type="molecule type" value="Genomic_DNA"/>
</dbReference>
<evidence type="ECO:0000313" key="6">
    <source>
        <dbReference type="EMBL" id="SUI80600.1"/>
    </source>
</evidence>
<feature type="signal peptide" evidence="4">
    <location>
        <begin position="1"/>
        <end position="30"/>
    </location>
</feature>
<dbReference type="InterPro" id="IPR000073">
    <property type="entry name" value="AB_hydrolase_1"/>
</dbReference>
<dbReference type="PANTHER" id="PTHR10272:SF0">
    <property type="entry name" value="PLATELET-ACTIVATING FACTOR ACETYLHYDROLASE"/>
    <property type="match status" value="1"/>
</dbReference>
<keyword evidence="3" id="KW-0443">Lipid metabolism</keyword>
<dbReference type="Pfam" id="PF00561">
    <property type="entry name" value="Abhydrolase_1"/>
    <property type="match status" value="1"/>
</dbReference>
<keyword evidence="1 6" id="KW-0378">Hydrolase</keyword>
<accession>A0A380AG81</accession>
<evidence type="ECO:0000256" key="3">
    <source>
        <dbReference type="ARBA" id="ARBA00023098"/>
    </source>
</evidence>